<evidence type="ECO:0000313" key="2">
    <source>
        <dbReference type="EMBL" id="ELZ26989.1"/>
    </source>
</evidence>
<keyword evidence="3" id="KW-1185">Reference proteome</keyword>
<comment type="caution">
    <text evidence="2">The sequence shown here is derived from an EMBL/GenBank/DDBJ whole genome shotgun (WGS) entry which is preliminary data.</text>
</comment>
<reference evidence="2 3" key="1">
    <citation type="journal article" date="2014" name="PLoS Genet.">
        <title>Phylogenetically driven sequencing of extremely halophilic archaea reveals strategies for static and dynamic osmo-response.</title>
        <authorList>
            <person name="Becker E.A."/>
            <person name="Seitzer P.M."/>
            <person name="Tritt A."/>
            <person name="Larsen D."/>
            <person name="Krusor M."/>
            <person name="Yao A.I."/>
            <person name="Wu D."/>
            <person name="Madern D."/>
            <person name="Eisen J.A."/>
            <person name="Darling A.E."/>
            <person name="Facciotti M.T."/>
        </authorList>
    </citation>
    <scope>NUCLEOTIDE SEQUENCE [LARGE SCALE GENOMIC DNA]</scope>
    <source>
        <strain evidence="2 3">2-9-1</strain>
    </source>
</reference>
<dbReference type="AlphaFoldDB" id="M0CYP1"/>
<name>M0CYP1_9EURY</name>
<dbReference type="EMBL" id="AOIU01000018">
    <property type="protein sequence ID" value="ELZ26989.1"/>
    <property type="molecule type" value="Genomic_DNA"/>
</dbReference>
<accession>M0CYP1</accession>
<dbReference type="RefSeq" id="WP_006883404.1">
    <property type="nucleotide sequence ID" value="NZ_AOIU01000018.1"/>
</dbReference>
<proteinExistence type="predicted"/>
<protein>
    <submittedName>
        <fullName evidence="2">Uncharacterized protein</fullName>
    </submittedName>
</protein>
<dbReference type="Proteomes" id="UP000011626">
    <property type="component" value="Unassembled WGS sequence"/>
</dbReference>
<gene>
    <name evidence="2" type="ORF">C475_08641</name>
</gene>
<organism evidence="2 3">
    <name type="scientific">Halosimplex carlsbadense 2-9-1</name>
    <dbReference type="NCBI Taxonomy" id="797114"/>
    <lineage>
        <taxon>Archaea</taxon>
        <taxon>Methanobacteriati</taxon>
        <taxon>Methanobacteriota</taxon>
        <taxon>Stenosarchaea group</taxon>
        <taxon>Halobacteria</taxon>
        <taxon>Halobacteriales</taxon>
        <taxon>Haloarculaceae</taxon>
        <taxon>Halosimplex</taxon>
    </lineage>
</organism>
<dbReference type="STRING" id="797114.C475_08641"/>
<feature type="region of interest" description="Disordered" evidence="1">
    <location>
        <begin position="71"/>
        <end position="90"/>
    </location>
</feature>
<evidence type="ECO:0000313" key="3">
    <source>
        <dbReference type="Proteomes" id="UP000011626"/>
    </source>
</evidence>
<sequence length="144" mass="16135">MPIQVTIERVESTREYDGIVYSQRVVATLFDRTTIGLFDPNTAVTREMIGTEQRLQIGVLVDEITRVDELRESVKPSSDDPTSWHGHTYSGTLTQTETIEDATELHLDFGVGDLTVSLRRSPSDLTVGDTVELRAQRSDIKQVL</sequence>
<evidence type="ECO:0000256" key="1">
    <source>
        <dbReference type="SAM" id="MobiDB-lite"/>
    </source>
</evidence>